<protein>
    <submittedName>
        <fullName evidence="2">Uncharacterized protein</fullName>
    </submittedName>
</protein>
<evidence type="ECO:0000313" key="2">
    <source>
        <dbReference type="EMBL" id="KAF2997819.1"/>
    </source>
</evidence>
<feature type="compositionally biased region" description="Basic residues" evidence="1">
    <location>
        <begin position="134"/>
        <end position="145"/>
    </location>
</feature>
<organism evidence="2 3">
    <name type="scientific">Curvularia kusanoi</name>
    <name type="common">Cochliobolus kusanoi</name>
    <dbReference type="NCBI Taxonomy" id="90978"/>
    <lineage>
        <taxon>Eukaryota</taxon>
        <taxon>Fungi</taxon>
        <taxon>Dikarya</taxon>
        <taxon>Ascomycota</taxon>
        <taxon>Pezizomycotina</taxon>
        <taxon>Dothideomycetes</taxon>
        <taxon>Pleosporomycetidae</taxon>
        <taxon>Pleosporales</taxon>
        <taxon>Pleosporineae</taxon>
        <taxon>Pleosporaceae</taxon>
        <taxon>Curvularia</taxon>
    </lineage>
</organism>
<feature type="region of interest" description="Disordered" evidence="1">
    <location>
        <begin position="91"/>
        <end position="211"/>
    </location>
</feature>
<sequence length="211" mass="23262">MPAHKRRLIREKIKYPKVTVGTVNCAGFDGGFPFEHVLSDVSSSDTEAEDDVDDTVAEGAKWVQQQEELTTRRREERGSCILKEVLAVSSKKKHRIAKDRSGNPPVPKTSRDKSKIKNSGEGTLNSTSAQKMSRASKRKARKAKRKAEITQKKAGKARRKGDGNDGRAAQIEARKDRKASLKGVERSERRTMSSRGAAGHGINITPKVSKV</sequence>
<name>A0A9P4T8B3_CURKU</name>
<proteinExistence type="predicted"/>
<keyword evidence="3" id="KW-1185">Reference proteome</keyword>
<dbReference type="Proteomes" id="UP000801428">
    <property type="component" value="Unassembled WGS sequence"/>
</dbReference>
<dbReference type="EMBL" id="SWKU01000021">
    <property type="protein sequence ID" value="KAF2997819.1"/>
    <property type="molecule type" value="Genomic_DNA"/>
</dbReference>
<evidence type="ECO:0000256" key="1">
    <source>
        <dbReference type="SAM" id="MobiDB-lite"/>
    </source>
</evidence>
<accession>A0A9P4T8B3</accession>
<reference evidence="2" key="1">
    <citation type="submission" date="2019-04" db="EMBL/GenBank/DDBJ databases">
        <title>Sequencing of skin fungus with MAO and IRED activity.</title>
        <authorList>
            <person name="Marsaioli A.J."/>
            <person name="Bonatto J.M.C."/>
            <person name="Reis Junior O."/>
        </authorList>
    </citation>
    <scope>NUCLEOTIDE SEQUENCE</scope>
    <source>
        <strain evidence="2">30M1</strain>
    </source>
</reference>
<feature type="compositionally biased region" description="Basic and acidic residues" evidence="1">
    <location>
        <begin position="172"/>
        <end position="191"/>
    </location>
</feature>
<gene>
    <name evidence="2" type="ORF">E8E13_000301</name>
</gene>
<evidence type="ECO:0000313" key="3">
    <source>
        <dbReference type="Proteomes" id="UP000801428"/>
    </source>
</evidence>
<feature type="compositionally biased region" description="Polar residues" evidence="1">
    <location>
        <begin position="120"/>
        <end position="131"/>
    </location>
</feature>
<comment type="caution">
    <text evidence="2">The sequence shown here is derived from an EMBL/GenBank/DDBJ whole genome shotgun (WGS) entry which is preliminary data.</text>
</comment>
<dbReference type="AlphaFoldDB" id="A0A9P4T8B3"/>